<comment type="caution">
    <text evidence="10">The sequence shown here is derived from an EMBL/GenBank/DDBJ whole genome shotgun (WGS) entry which is preliminary data.</text>
</comment>
<accession>A0A8B6GEG0</accession>
<dbReference type="AlphaFoldDB" id="A0A8B6GEG0"/>
<evidence type="ECO:0000256" key="5">
    <source>
        <dbReference type="ARBA" id="ARBA00022734"/>
    </source>
</evidence>
<comment type="similarity">
    <text evidence="2">Belongs to the fucolectin family.</text>
</comment>
<dbReference type="InterPro" id="IPR051941">
    <property type="entry name" value="BG_Antigen-Binding_Lectin"/>
</dbReference>
<dbReference type="GO" id="GO:0042806">
    <property type="term" value="F:fucose binding"/>
    <property type="evidence" value="ECO:0007669"/>
    <property type="project" value="UniProtKB-ARBA"/>
</dbReference>
<feature type="domain" description="Fucolectin tachylectin-4 pentraxin-1" evidence="9">
    <location>
        <begin position="77"/>
        <end position="220"/>
    </location>
</feature>
<evidence type="ECO:0000256" key="3">
    <source>
        <dbReference type="ARBA" id="ARBA00011233"/>
    </source>
</evidence>
<proteinExistence type="inferred from homology"/>
<dbReference type="SUPFAM" id="SSF49785">
    <property type="entry name" value="Galactose-binding domain-like"/>
    <property type="match status" value="1"/>
</dbReference>
<keyword evidence="7" id="KW-1015">Disulfide bond</keyword>
<dbReference type="InterPro" id="IPR008979">
    <property type="entry name" value="Galactose-bd-like_sf"/>
</dbReference>
<evidence type="ECO:0000256" key="1">
    <source>
        <dbReference type="ARBA" id="ARBA00002219"/>
    </source>
</evidence>
<dbReference type="InterPro" id="IPR006585">
    <property type="entry name" value="FTP1"/>
</dbReference>
<protein>
    <recommendedName>
        <fullName evidence="9">Fucolectin tachylectin-4 pentraxin-1 domain-containing protein</fullName>
    </recommendedName>
</protein>
<evidence type="ECO:0000256" key="4">
    <source>
        <dbReference type="ARBA" id="ARBA00022723"/>
    </source>
</evidence>
<keyword evidence="4" id="KW-0479">Metal-binding</keyword>
<evidence type="ECO:0000259" key="9">
    <source>
        <dbReference type="SMART" id="SM00607"/>
    </source>
</evidence>
<dbReference type="GO" id="GO:0001868">
    <property type="term" value="P:regulation of complement activation, lectin pathway"/>
    <property type="evidence" value="ECO:0007669"/>
    <property type="project" value="UniProtKB-ARBA"/>
</dbReference>
<evidence type="ECO:0000256" key="6">
    <source>
        <dbReference type="ARBA" id="ARBA00022837"/>
    </source>
</evidence>
<evidence type="ECO:0000256" key="7">
    <source>
        <dbReference type="ARBA" id="ARBA00023157"/>
    </source>
</evidence>
<dbReference type="PANTHER" id="PTHR45713:SF6">
    <property type="entry name" value="F5_8 TYPE C DOMAIN-CONTAINING PROTEIN"/>
    <property type="match status" value="1"/>
</dbReference>
<comment type="subunit">
    <text evidence="3">Homotrimer.</text>
</comment>
<dbReference type="EMBL" id="UYJE01008324">
    <property type="protein sequence ID" value="VDI62966.1"/>
    <property type="molecule type" value="Genomic_DNA"/>
</dbReference>
<dbReference type="Gene3D" id="2.60.120.260">
    <property type="entry name" value="Galactose-binding domain-like"/>
    <property type="match status" value="1"/>
</dbReference>
<dbReference type="PANTHER" id="PTHR45713">
    <property type="entry name" value="FTP DOMAIN-CONTAINING PROTEIN"/>
    <property type="match status" value="1"/>
</dbReference>
<evidence type="ECO:0000256" key="2">
    <source>
        <dbReference type="ARBA" id="ARBA00010147"/>
    </source>
</evidence>
<keyword evidence="8" id="KW-0732">Signal</keyword>
<keyword evidence="6" id="KW-0106">Calcium</keyword>
<dbReference type="GO" id="GO:0010185">
    <property type="term" value="P:regulation of cellular defense response"/>
    <property type="evidence" value="ECO:0007669"/>
    <property type="project" value="UniProtKB-ARBA"/>
</dbReference>
<dbReference type="GO" id="GO:0046872">
    <property type="term" value="F:metal ion binding"/>
    <property type="evidence" value="ECO:0007669"/>
    <property type="project" value="UniProtKB-KW"/>
</dbReference>
<evidence type="ECO:0000313" key="10">
    <source>
        <dbReference type="EMBL" id="VDI62966.1"/>
    </source>
</evidence>
<evidence type="ECO:0000256" key="8">
    <source>
        <dbReference type="SAM" id="SignalP"/>
    </source>
</evidence>
<gene>
    <name evidence="10" type="ORF">MGAL_10B026456</name>
</gene>
<dbReference type="SMART" id="SM00607">
    <property type="entry name" value="FTP"/>
    <property type="match status" value="1"/>
</dbReference>
<comment type="function">
    <text evidence="1">Acts as a defensive agent. Recognizes blood group fucosylated oligosaccharides including A, B, H and Lewis B-type antigens. Does not recognize Lewis A antigen and has low affinity for monovalent haptens.</text>
</comment>
<name>A0A8B6GEG0_MYTGA</name>
<dbReference type="Proteomes" id="UP000596742">
    <property type="component" value="Unassembled WGS sequence"/>
</dbReference>
<keyword evidence="5" id="KW-0430">Lectin</keyword>
<sequence length="220" mass="25253">MKIHVLSLVCLYHLRLPSQIHATGDCRRHDIFYCREMDKRVLELERKVEKCALKKSVKKLEEEVEDIQSQCNGLCGADNLALQKTCGQSSVNGMFSCEKALDGIKDNFMHTKDGYKNGDYYGEAYPYWWVDLGTNCKVKRIKIYNRTSTCCGERLHDLKITIGKRLSNMKLCARFKGPGVPGQVLDMNCKIPTAARYVKLMIMDRSLYNWLHVAEVEVFA</sequence>
<evidence type="ECO:0000313" key="11">
    <source>
        <dbReference type="Proteomes" id="UP000596742"/>
    </source>
</evidence>
<dbReference type="OrthoDB" id="547680at2759"/>
<feature type="signal peptide" evidence="8">
    <location>
        <begin position="1"/>
        <end position="22"/>
    </location>
</feature>
<feature type="chain" id="PRO_5032301428" description="Fucolectin tachylectin-4 pentraxin-1 domain-containing protein" evidence="8">
    <location>
        <begin position="23"/>
        <end position="220"/>
    </location>
</feature>
<organism evidence="10 11">
    <name type="scientific">Mytilus galloprovincialis</name>
    <name type="common">Mediterranean mussel</name>
    <dbReference type="NCBI Taxonomy" id="29158"/>
    <lineage>
        <taxon>Eukaryota</taxon>
        <taxon>Metazoa</taxon>
        <taxon>Spiralia</taxon>
        <taxon>Lophotrochozoa</taxon>
        <taxon>Mollusca</taxon>
        <taxon>Bivalvia</taxon>
        <taxon>Autobranchia</taxon>
        <taxon>Pteriomorphia</taxon>
        <taxon>Mytilida</taxon>
        <taxon>Mytiloidea</taxon>
        <taxon>Mytilidae</taxon>
        <taxon>Mytilinae</taxon>
        <taxon>Mytilus</taxon>
    </lineage>
</organism>
<keyword evidence="11" id="KW-1185">Reference proteome</keyword>
<reference evidence="10" key="1">
    <citation type="submission" date="2018-11" db="EMBL/GenBank/DDBJ databases">
        <authorList>
            <person name="Alioto T."/>
            <person name="Alioto T."/>
        </authorList>
    </citation>
    <scope>NUCLEOTIDE SEQUENCE</scope>
</reference>
<dbReference type="Pfam" id="PF22633">
    <property type="entry name" value="F5_F8_type_C_2"/>
    <property type="match status" value="1"/>
</dbReference>